<dbReference type="Proteomes" id="UP000325313">
    <property type="component" value="Unassembled WGS sequence"/>
</dbReference>
<keyword evidence="4" id="KW-1185">Reference proteome</keyword>
<sequence length="101" mass="11426">MHIPTCLWVPVALLNTQLVHALNQECQHQWVMGPMTNYQCREQIHCLLGPHKTCTAIRTGRREYCGVCTETLIIHWQSGCTNAHQINQHCDGTPTTGHVLP</sequence>
<evidence type="ECO:0000313" key="4">
    <source>
        <dbReference type="Proteomes" id="UP000324748"/>
    </source>
</evidence>
<protein>
    <recommendedName>
        <fullName evidence="6">Secreted protein</fullName>
    </recommendedName>
</protein>
<dbReference type="AlphaFoldDB" id="A0A5B0M8L0"/>
<feature type="signal peptide" evidence="1">
    <location>
        <begin position="1"/>
        <end position="21"/>
    </location>
</feature>
<reference evidence="4 5" key="1">
    <citation type="submission" date="2019-05" db="EMBL/GenBank/DDBJ databases">
        <title>Emergence of the Ug99 lineage of the wheat stem rust pathogen through somatic hybridization.</title>
        <authorList>
            <person name="Li F."/>
            <person name="Upadhyaya N.M."/>
            <person name="Sperschneider J."/>
            <person name="Matny O."/>
            <person name="Nguyen-Phuc H."/>
            <person name="Mago R."/>
            <person name="Raley C."/>
            <person name="Miller M.E."/>
            <person name="Silverstein K.A.T."/>
            <person name="Henningsen E."/>
            <person name="Hirsch C.D."/>
            <person name="Visser B."/>
            <person name="Pretorius Z.A."/>
            <person name="Steffenson B.J."/>
            <person name="Schwessinger B."/>
            <person name="Dodds P.N."/>
            <person name="Figueroa M."/>
        </authorList>
    </citation>
    <scope>NUCLEOTIDE SEQUENCE [LARGE SCALE GENOMIC DNA]</scope>
    <source>
        <strain evidence="3">21-0</strain>
        <strain evidence="2 5">Ug99</strain>
    </source>
</reference>
<proteinExistence type="predicted"/>
<accession>A0A5B0M8L0</accession>
<evidence type="ECO:0000313" key="2">
    <source>
        <dbReference type="EMBL" id="KAA1072951.1"/>
    </source>
</evidence>
<dbReference type="EMBL" id="VSWC01000118">
    <property type="protein sequence ID" value="KAA1084654.1"/>
    <property type="molecule type" value="Genomic_DNA"/>
</dbReference>
<dbReference type="EMBL" id="VDEP01000475">
    <property type="protein sequence ID" value="KAA1072951.1"/>
    <property type="molecule type" value="Genomic_DNA"/>
</dbReference>
<evidence type="ECO:0000313" key="5">
    <source>
        <dbReference type="Proteomes" id="UP000325313"/>
    </source>
</evidence>
<gene>
    <name evidence="3" type="ORF">PGT21_033611</name>
    <name evidence="2" type="ORF">PGTUg99_007043</name>
</gene>
<comment type="caution">
    <text evidence="2">The sequence shown here is derived from an EMBL/GenBank/DDBJ whole genome shotgun (WGS) entry which is preliminary data.</text>
</comment>
<dbReference type="Proteomes" id="UP000324748">
    <property type="component" value="Unassembled WGS sequence"/>
</dbReference>
<name>A0A5B0M8L0_PUCGR</name>
<evidence type="ECO:0008006" key="6">
    <source>
        <dbReference type="Google" id="ProtNLM"/>
    </source>
</evidence>
<feature type="chain" id="PRO_5036366125" description="Secreted protein" evidence="1">
    <location>
        <begin position="22"/>
        <end position="101"/>
    </location>
</feature>
<organism evidence="2 5">
    <name type="scientific">Puccinia graminis f. sp. tritici</name>
    <dbReference type="NCBI Taxonomy" id="56615"/>
    <lineage>
        <taxon>Eukaryota</taxon>
        <taxon>Fungi</taxon>
        <taxon>Dikarya</taxon>
        <taxon>Basidiomycota</taxon>
        <taxon>Pucciniomycotina</taxon>
        <taxon>Pucciniomycetes</taxon>
        <taxon>Pucciniales</taxon>
        <taxon>Pucciniaceae</taxon>
        <taxon>Puccinia</taxon>
    </lineage>
</organism>
<evidence type="ECO:0000313" key="3">
    <source>
        <dbReference type="EMBL" id="KAA1084654.1"/>
    </source>
</evidence>
<evidence type="ECO:0000256" key="1">
    <source>
        <dbReference type="SAM" id="SignalP"/>
    </source>
</evidence>
<keyword evidence="1" id="KW-0732">Signal</keyword>